<reference evidence="2" key="1">
    <citation type="journal article" date="2018" name="Int. J. Syst. Evol. Microbiol.">
        <title>Neptunicella marina gen. nov., sp. nov., isolated from surface seawater.</title>
        <authorList>
            <person name="Liu X."/>
            <person name="Lai Q."/>
            <person name="Du Y."/>
            <person name="Zhang X."/>
            <person name="Liu Z."/>
            <person name="Sun F."/>
            <person name="Shao Z."/>
        </authorList>
    </citation>
    <scope>NUCLEOTIDE SEQUENCE</scope>
    <source>
        <strain evidence="2">S27-2</strain>
    </source>
</reference>
<protein>
    <recommendedName>
        <fullName evidence="4">ATP synthase subunit I</fullName>
    </recommendedName>
</protein>
<reference evidence="2" key="2">
    <citation type="submission" date="2020-08" db="EMBL/GenBank/DDBJ databases">
        <authorList>
            <person name="Lai Q."/>
        </authorList>
    </citation>
    <scope>NUCLEOTIDE SEQUENCE</scope>
    <source>
        <strain evidence="2">S27-2</strain>
    </source>
</reference>
<comment type="caution">
    <text evidence="2">The sequence shown here is derived from an EMBL/GenBank/DDBJ whole genome shotgun (WGS) entry which is preliminary data.</text>
</comment>
<feature type="transmembrane region" description="Helical" evidence="1">
    <location>
        <begin position="48"/>
        <end position="68"/>
    </location>
</feature>
<evidence type="ECO:0000313" key="2">
    <source>
        <dbReference type="EMBL" id="MBC3764457.1"/>
    </source>
</evidence>
<gene>
    <name evidence="2" type="ORF">H8B19_01090</name>
</gene>
<dbReference type="Pfam" id="PF12966">
    <property type="entry name" value="AtpR"/>
    <property type="match status" value="1"/>
</dbReference>
<evidence type="ECO:0000256" key="1">
    <source>
        <dbReference type="SAM" id="Phobius"/>
    </source>
</evidence>
<evidence type="ECO:0008006" key="4">
    <source>
        <dbReference type="Google" id="ProtNLM"/>
    </source>
</evidence>
<keyword evidence="1" id="KW-0472">Membrane</keyword>
<organism evidence="2 3">
    <name type="scientific">Neptunicella marina</name>
    <dbReference type="NCBI Taxonomy" id="2125989"/>
    <lineage>
        <taxon>Bacteria</taxon>
        <taxon>Pseudomonadati</taxon>
        <taxon>Pseudomonadota</taxon>
        <taxon>Gammaproteobacteria</taxon>
        <taxon>Alteromonadales</taxon>
        <taxon>Alteromonadaceae</taxon>
        <taxon>Neptunicella</taxon>
    </lineage>
</organism>
<evidence type="ECO:0000313" key="3">
    <source>
        <dbReference type="Proteomes" id="UP000601768"/>
    </source>
</evidence>
<dbReference type="InterPro" id="IPR017581">
    <property type="entry name" value="AtpR-like"/>
</dbReference>
<proteinExistence type="predicted"/>
<accession>A0A8J6IRJ7</accession>
<dbReference type="EMBL" id="JACNEP010000001">
    <property type="protein sequence ID" value="MBC3764457.1"/>
    <property type="molecule type" value="Genomic_DNA"/>
</dbReference>
<dbReference type="Proteomes" id="UP000601768">
    <property type="component" value="Unassembled WGS sequence"/>
</dbReference>
<dbReference type="NCBIfam" id="TIGR03165">
    <property type="entry name" value="F1F0_chp_2"/>
    <property type="match status" value="1"/>
</dbReference>
<keyword evidence="3" id="KW-1185">Reference proteome</keyword>
<keyword evidence="1" id="KW-0812">Transmembrane</keyword>
<keyword evidence="1" id="KW-1133">Transmembrane helix</keyword>
<feature type="transmembrane region" description="Helical" evidence="1">
    <location>
        <begin position="16"/>
        <end position="36"/>
    </location>
</feature>
<sequence length="112" mass="12522">MTTNWLIHLTTFIDQYLPPLLAGCGIGLFFFATLWITVHKGLKSGNPALWFVLGMLVRTGISLSLFYILAAGDWQRLLISLCGFIVGRQLVHKLIQRMSGEQRVMSGVHHAP</sequence>
<dbReference type="AlphaFoldDB" id="A0A8J6IRJ7"/>
<name>A0A8J6IRJ7_9ALTE</name>